<dbReference type="Gene3D" id="3.30.450.20">
    <property type="entry name" value="PAS domain"/>
    <property type="match status" value="2"/>
</dbReference>
<dbReference type="Pfam" id="PF00989">
    <property type="entry name" value="PAS"/>
    <property type="match status" value="1"/>
</dbReference>
<feature type="transmembrane region" description="Helical" evidence="3">
    <location>
        <begin position="111"/>
        <end position="134"/>
    </location>
</feature>
<organism evidence="5 6">
    <name type="scientific">Azohydromonas lata</name>
    <dbReference type="NCBI Taxonomy" id="45677"/>
    <lineage>
        <taxon>Bacteria</taxon>
        <taxon>Pseudomonadati</taxon>
        <taxon>Pseudomonadota</taxon>
        <taxon>Betaproteobacteria</taxon>
        <taxon>Burkholderiales</taxon>
        <taxon>Sphaerotilaceae</taxon>
        <taxon>Azohydromonas</taxon>
    </lineage>
</organism>
<dbReference type="InterPro" id="IPR013767">
    <property type="entry name" value="PAS_fold"/>
</dbReference>
<dbReference type="InterPro" id="IPR035965">
    <property type="entry name" value="PAS-like_dom_sf"/>
</dbReference>
<feature type="transmembrane region" description="Helical" evidence="3">
    <location>
        <begin position="21"/>
        <end position="39"/>
    </location>
</feature>
<proteinExistence type="predicted"/>
<evidence type="ECO:0000256" key="2">
    <source>
        <dbReference type="SAM" id="MobiDB-lite"/>
    </source>
</evidence>
<evidence type="ECO:0000313" key="5">
    <source>
        <dbReference type="EMBL" id="MDZ5459652.1"/>
    </source>
</evidence>
<keyword evidence="3" id="KW-0472">Membrane</keyword>
<dbReference type="SUPFAM" id="SSF55785">
    <property type="entry name" value="PYP-like sensor domain (PAS domain)"/>
    <property type="match status" value="1"/>
</dbReference>
<sequence length="587" mass="65289">MRHADVGLQRSMLWAGVVRRLFEGALGLLPALAIAYVYAFQDPALRLESHLFHQVAIAVATLEGIFISYVAWRCYLRSGEVMLRWVTLAFSGFTIVYSLHGFFTPLAHHNLWLFILYGPASRLVAGWCLLMALLRFNSPPDAAARRADAGYWLRWVGGFLAVNVAVGVLAHSPLAGAPWVRMSMELGSIALYVVALGLQAVRGLRSPLMKYAALAFVWFAFSSASFLLAKPWNHQWWLAHGIFAVGFSVLGYGILRVFLAARSFEHAFSVEELTEDLAQTNGRLREAMERLEQVNRAQGAQMRALEVSRAQFEAFFDLSPDGIFVVDGKGLVLKANSRAEGLFGYGAGDLAGIQVEELIPVEMRLHHQRARSLHQYSPQTRAMGTESRTQTCLRRDGSTFSATISLSSLIYEGRQCTVTFVRDVTRLLLRYEEIRQEDRASIRQGHVLEQLSAQLPFVLFQFRRAPDGRYDFPYMSPKVTDMLGCEADALRANINLWFSCVDPAALAPLITSIERSAAERSPWTAQWQMLRPHGEAPLPCVLSCSAPVQQTDGSLVWTGYMRRAQERQTDAAPGGVGLAAQASEPMV</sequence>
<dbReference type="Proteomes" id="UP001293718">
    <property type="component" value="Unassembled WGS sequence"/>
</dbReference>
<feature type="transmembrane region" description="Helical" evidence="3">
    <location>
        <begin position="211"/>
        <end position="229"/>
    </location>
</feature>
<dbReference type="NCBIfam" id="TIGR00229">
    <property type="entry name" value="sensory_box"/>
    <property type="match status" value="1"/>
</dbReference>
<keyword evidence="3" id="KW-1133">Transmembrane helix</keyword>
<keyword evidence="6" id="KW-1185">Reference proteome</keyword>
<dbReference type="CDD" id="cd00130">
    <property type="entry name" value="PAS"/>
    <property type="match status" value="1"/>
</dbReference>
<dbReference type="SMART" id="SM00091">
    <property type="entry name" value="PAS"/>
    <property type="match status" value="2"/>
</dbReference>
<protein>
    <submittedName>
        <fullName evidence="5">PAS domain S-box protein</fullName>
    </submittedName>
</protein>
<feature type="coiled-coil region" evidence="1">
    <location>
        <begin position="270"/>
        <end position="297"/>
    </location>
</feature>
<feature type="domain" description="PAS" evidence="4">
    <location>
        <begin position="308"/>
        <end position="352"/>
    </location>
</feature>
<feature type="transmembrane region" description="Helical" evidence="3">
    <location>
        <begin position="155"/>
        <end position="174"/>
    </location>
</feature>
<feature type="transmembrane region" description="Helical" evidence="3">
    <location>
        <begin position="81"/>
        <end position="99"/>
    </location>
</feature>
<accession>A0ABU5IL91</accession>
<comment type="caution">
    <text evidence="5">The sequence shown here is derived from an EMBL/GenBank/DDBJ whole genome shotgun (WGS) entry which is preliminary data.</text>
</comment>
<dbReference type="PROSITE" id="PS50112">
    <property type="entry name" value="PAS"/>
    <property type="match status" value="1"/>
</dbReference>
<dbReference type="RefSeq" id="WP_322467335.1">
    <property type="nucleotide sequence ID" value="NZ_JAXOJX010000048.1"/>
</dbReference>
<dbReference type="EMBL" id="JAXOJX010000048">
    <property type="protein sequence ID" value="MDZ5459652.1"/>
    <property type="molecule type" value="Genomic_DNA"/>
</dbReference>
<keyword evidence="3" id="KW-0812">Transmembrane</keyword>
<evidence type="ECO:0000256" key="1">
    <source>
        <dbReference type="SAM" id="Coils"/>
    </source>
</evidence>
<gene>
    <name evidence="5" type="ORF">SM757_24035</name>
</gene>
<feature type="region of interest" description="Disordered" evidence="2">
    <location>
        <begin position="568"/>
        <end position="587"/>
    </location>
</feature>
<evidence type="ECO:0000313" key="6">
    <source>
        <dbReference type="Proteomes" id="UP001293718"/>
    </source>
</evidence>
<name>A0ABU5IL91_9BURK</name>
<keyword evidence="1" id="KW-0175">Coiled coil</keyword>
<feature type="transmembrane region" description="Helical" evidence="3">
    <location>
        <begin position="235"/>
        <end position="255"/>
    </location>
</feature>
<feature type="transmembrane region" description="Helical" evidence="3">
    <location>
        <begin position="51"/>
        <end position="72"/>
    </location>
</feature>
<evidence type="ECO:0000256" key="3">
    <source>
        <dbReference type="SAM" id="Phobius"/>
    </source>
</evidence>
<dbReference type="InterPro" id="IPR000014">
    <property type="entry name" value="PAS"/>
</dbReference>
<reference evidence="5 6" key="1">
    <citation type="submission" date="2023-11" db="EMBL/GenBank/DDBJ databases">
        <title>Draft genome of Azohydromonas lata strain H1 (DSM1123), a polyhydroxyalkanoate producer.</title>
        <authorList>
            <person name="Traversa D."/>
            <person name="D'Addabbo P."/>
            <person name="Pazzani C."/>
            <person name="Manzari C."/>
            <person name="Chiara M."/>
            <person name="Scrascia M."/>
        </authorList>
    </citation>
    <scope>NUCLEOTIDE SEQUENCE [LARGE SCALE GENOMIC DNA]</scope>
    <source>
        <strain evidence="5 6">H1</strain>
    </source>
</reference>
<evidence type="ECO:0000259" key="4">
    <source>
        <dbReference type="PROSITE" id="PS50112"/>
    </source>
</evidence>